<organism evidence="2 3">
    <name type="scientific">Streptomyces varsoviensis</name>
    <dbReference type="NCBI Taxonomy" id="67373"/>
    <lineage>
        <taxon>Bacteria</taxon>
        <taxon>Bacillati</taxon>
        <taxon>Actinomycetota</taxon>
        <taxon>Actinomycetes</taxon>
        <taxon>Kitasatosporales</taxon>
        <taxon>Streptomycetaceae</taxon>
        <taxon>Streptomyces</taxon>
    </lineage>
</organism>
<dbReference type="InterPro" id="IPR029056">
    <property type="entry name" value="Ribokinase-like"/>
</dbReference>
<sequence>LREAVAAYFVRDEPCDAVLFEGYLLAADEGLEVARSVLARARAVGAARVLALSDQRLVLEHRRRFEAVLAAGVDVVVGNEAEATAATGRATARDAAAERPGGARWPSSRWAAAGR</sequence>
<dbReference type="SUPFAM" id="SSF53613">
    <property type="entry name" value="Ribokinase-like"/>
    <property type="match status" value="1"/>
</dbReference>
<keyword evidence="3" id="KW-1185">Reference proteome</keyword>
<feature type="non-terminal residue" evidence="2">
    <location>
        <position position="1"/>
    </location>
</feature>
<feature type="region of interest" description="Disordered" evidence="1">
    <location>
        <begin position="85"/>
        <end position="115"/>
    </location>
</feature>
<dbReference type="EMBL" id="LGUT01001147">
    <property type="protein sequence ID" value="KOG89554.1"/>
    <property type="molecule type" value="Genomic_DNA"/>
</dbReference>
<name>A0ABR5J7Z5_9ACTN</name>
<evidence type="ECO:0000313" key="3">
    <source>
        <dbReference type="Proteomes" id="UP000037020"/>
    </source>
</evidence>
<protein>
    <submittedName>
        <fullName evidence="2">Uncharacterized protein</fullName>
    </submittedName>
</protein>
<reference evidence="2 3" key="1">
    <citation type="submission" date="2015-07" db="EMBL/GenBank/DDBJ databases">
        <authorList>
            <person name="Ju K.-S."/>
            <person name="Doroghazi J.R."/>
            <person name="Metcalf W.W."/>
        </authorList>
    </citation>
    <scope>NUCLEOTIDE SEQUENCE [LARGE SCALE GENOMIC DNA]</scope>
    <source>
        <strain evidence="2 3">NRRL B-3589</strain>
    </source>
</reference>
<gene>
    <name evidence="2" type="ORF">ADK38_13640</name>
</gene>
<dbReference type="Proteomes" id="UP000037020">
    <property type="component" value="Unassembled WGS sequence"/>
</dbReference>
<proteinExistence type="predicted"/>
<feature type="non-terminal residue" evidence="2">
    <location>
        <position position="115"/>
    </location>
</feature>
<comment type="caution">
    <text evidence="2">The sequence shown here is derived from an EMBL/GenBank/DDBJ whole genome shotgun (WGS) entry which is preliminary data.</text>
</comment>
<dbReference type="Gene3D" id="3.40.1190.20">
    <property type="match status" value="1"/>
</dbReference>
<evidence type="ECO:0000313" key="2">
    <source>
        <dbReference type="EMBL" id="KOG89554.1"/>
    </source>
</evidence>
<accession>A0ABR5J7Z5</accession>
<evidence type="ECO:0000256" key="1">
    <source>
        <dbReference type="SAM" id="MobiDB-lite"/>
    </source>
</evidence>